<dbReference type="EMBL" id="JAUSUC010000019">
    <property type="protein sequence ID" value="MDQ0215403.1"/>
    <property type="molecule type" value="Genomic_DNA"/>
</dbReference>
<dbReference type="GO" id="GO:0019152">
    <property type="term" value="F:acetoin dehydrogenase (NAD+) activity"/>
    <property type="evidence" value="ECO:0007669"/>
    <property type="project" value="InterPro"/>
</dbReference>
<organism evidence="1 2">
    <name type="scientific">Oikeobacillus pervagus</name>
    <dbReference type="NCBI Taxonomy" id="1325931"/>
    <lineage>
        <taxon>Bacteria</taxon>
        <taxon>Bacillati</taxon>
        <taxon>Bacillota</taxon>
        <taxon>Bacilli</taxon>
        <taxon>Bacillales</taxon>
        <taxon>Bacillaceae</taxon>
        <taxon>Oikeobacillus</taxon>
    </lineage>
</organism>
<keyword evidence="1" id="KW-0808">Transferase</keyword>
<dbReference type="Proteomes" id="UP001237207">
    <property type="component" value="Unassembled WGS sequence"/>
</dbReference>
<dbReference type="InterPro" id="IPR024699">
    <property type="entry name" value="AcuA"/>
</dbReference>
<dbReference type="GO" id="GO:0016746">
    <property type="term" value="F:acyltransferase activity"/>
    <property type="evidence" value="ECO:0007669"/>
    <property type="project" value="UniProtKB-KW"/>
</dbReference>
<dbReference type="InterPro" id="IPR016181">
    <property type="entry name" value="Acyl_CoA_acyltransferase"/>
</dbReference>
<proteinExistence type="predicted"/>
<name>A0AAJ1WJF2_9BACI</name>
<comment type="caution">
    <text evidence="1">The sequence shown here is derived from an EMBL/GenBank/DDBJ whole genome shotgun (WGS) entry which is preliminary data.</text>
</comment>
<dbReference type="PIRSF" id="PIRSF021278">
    <property type="entry name" value="AcuA"/>
    <property type="match status" value="1"/>
</dbReference>
<dbReference type="RefSeq" id="WP_307257403.1">
    <property type="nucleotide sequence ID" value="NZ_JAUSUC010000019.1"/>
</dbReference>
<dbReference type="SUPFAM" id="SSF55729">
    <property type="entry name" value="Acyl-CoA N-acyltransferases (Nat)"/>
    <property type="match status" value="1"/>
</dbReference>
<reference evidence="1" key="1">
    <citation type="submission" date="2023-07" db="EMBL/GenBank/DDBJ databases">
        <title>Genomic Encyclopedia of Type Strains, Phase IV (KMG-IV): sequencing the most valuable type-strain genomes for metagenomic binning, comparative biology and taxonomic classification.</title>
        <authorList>
            <person name="Goeker M."/>
        </authorList>
    </citation>
    <scope>NUCLEOTIDE SEQUENCE</scope>
    <source>
        <strain evidence="1">DSM 23947</strain>
    </source>
</reference>
<gene>
    <name evidence="1" type="ORF">J2S13_001816</name>
</gene>
<dbReference type="EC" id="2.3.1.-" evidence="1"/>
<sequence>MKIVSDPEEVFRHLKYNHFHPDLNRFREAHHQQQTLTQVMETEQAFMALAIVDSQIIGYTIILSPEEEERWIKLDFLKVLGVIEVAPTFRNRSIAKKLLHSIFTQQELEHYIIISLEYCWHWDLKLTNGDPYLYRNMLRKVLESARFVEYKTNDPDIKASEVNFLMARIGKAITSEQVSQFIRLAKYNK</sequence>
<dbReference type="GO" id="GO:0045150">
    <property type="term" value="P:acetoin catabolic process"/>
    <property type="evidence" value="ECO:0007669"/>
    <property type="project" value="InterPro"/>
</dbReference>
<keyword evidence="2" id="KW-1185">Reference proteome</keyword>
<evidence type="ECO:0000313" key="1">
    <source>
        <dbReference type="EMBL" id="MDQ0215403.1"/>
    </source>
</evidence>
<accession>A0AAJ1WJF2</accession>
<keyword evidence="1" id="KW-0012">Acyltransferase</keyword>
<protein>
    <submittedName>
        <fullName evidence="1">Acetoin utilization protein AcuA</fullName>
        <ecNumber evidence="1">2.3.1.-</ecNumber>
    </submittedName>
</protein>
<dbReference type="Gene3D" id="3.40.630.30">
    <property type="match status" value="1"/>
</dbReference>
<evidence type="ECO:0000313" key="2">
    <source>
        <dbReference type="Proteomes" id="UP001237207"/>
    </source>
</evidence>
<dbReference type="AlphaFoldDB" id="A0AAJ1WJF2"/>